<dbReference type="Proteomes" id="UP000822862">
    <property type="component" value="Chromosome"/>
</dbReference>
<reference evidence="3 4" key="1">
    <citation type="submission" date="2021-05" db="EMBL/GenBank/DDBJ databases">
        <title>Ecology and evolution of chlamydial symbionts of arthropods.</title>
        <authorList>
            <person name="Halter T."/>
            <person name="Sixt B.S."/>
            <person name="Toenshoff E.R."/>
            <person name="Koestlbacher S."/>
            <person name="Schulz F."/>
            <person name="Kostanjsek R."/>
            <person name="Collingro A."/>
            <person name="Hendrickx F."/>
            <person name="Horn M."/>
        </authorList>
    </citation>
    <scope>NUCLEOTIDE SEQUENCE [LARGE SCALE GENOMIC DNA]</scope>
    <source>
        <strain evidence="3 4">15C</strain>
    </source>
</reference>
<protein>
    <recommendedName>
        <fullName evidence="5">Secreted protein</fullName>
    </recommendedName>
</protein>
<feature type="signal peptide" evidence="2">
    <location>
        <begin position="1"/>
        <end position="21"/>
    </location>
</feature>
<organism evidence="3 4">
    <name type="scientific">Candidatus Rhabdochlamydia porcellionis</name>
    <dbReference type="NCBI Taxonomy" id="225148"/>
    <lineage>
        <taxon>Bacteria</taxon>
        <taxon>Pseudomonadati</taxon>
        <taxon>Chlamydiota</taxon>
        <taxon>Chlamydiia</taxon>
        <taxon>Parachlamydiales</taxon>
        <taxon>Candidatus Rhabdochlamydiaceae</taxon>
        <taxon>Candidatus Rhabdochlamydia</taxon>
    </lineage>
</organism>
<proteinExistence type="predicted"/>
<accession>A0ABX8YY34</accession>
<feature type="chain" id="PRO_5046838473" description="Secreted protein" evidence="2">
    <location>
        <begin position="22"/>
        <end position="49"/>
    </location>
</feature>
<gene>
    <name evidence="3" type="ORF">RHAB15C_0000040</name>
</gene>
<keyword evidence="2" id="KW-0732">Signal</keyword>
<keyword evidence="4" id="KW-1185">Reference proteome</keyword>
<evidence type="ECO:0000313" key="3">
    <source>
        <dbReference type="EMBL" id="QZA58170.1"/>
    </source>
</evidence>
<feature type="region of interest" description="Disordered" evidence="1">
    <location>
        <begin position="24"/>
        <end position="49"/>
    </location>
</feature>
<evidence type="ECO:0000313" key="4">
    <source>
        <dbReference type="Proteomes" id="UP000822862"/>
    </source>
</evidence>
<sequence length="49" mass="5438">MRNSIWFLLAAVVSLHGLAFAEDESNESTGTEIVSQEEKQEQAPVSECR</sequence>
<dbReference type="EMBL" id="CP075585">
    <property type="protein sequence ID" value="QZA58170.1"/>
    <property type="molecule type" value="Genomic_DNA"/>
</dbReference>
<name>A0ABX8YY34_9BACT</name>
<evidence type="ECO:0000256" key="1">
    <source>
        <dbReference type="SAM" id="MobiDB-lite"/>
    </source>
</evidence>
<evidence type="ECO:0008006" key="5">
    <source>
        <dbReference type="Google" id="ProtNLM"/>
    </source>
</evidence>
<dbReference type="RefSeq" id="WP_194845878.1">
    <property type="nucleotide sequence ID" value="NZ_CP075585.1"/>
</dbReference>
<evidence type="ECO:0000256" key="2">
    <source>
        <dbReference type="SAM" id="SignalP"/>
    </source>
</evidence>